<evidence type="ECO:0000256" key="19">
    <source>
        <dbReference type="HAMAP-Rule" id="MF_00719"/>
    </source>
</evidence>
<evidence type="ECO:0000256" key="13">
    <source>
        <dbReference type="ARBA" id="ARBA00023136"/>
    </source>
</evidence>
<evidence type="ECO:0000313" key="21">
    <source>
        <dbReference type="Proteomes" id="UP000008204"/>
    </source>
</evidence>
<keyword evidence="9 19" id="KW-0808">Transferase</keyword>
<name>B7K2A1_RIPO1</name>
<evidence type="ECO:0000256" key="1">
    <source>
        <dbReference type="ARBA" id="ARBA00001946"/>
    </source>
</evidence>
<dbReference type="GO" id="GO:0005886">
    <property type="term" value="C:plasma membrane"/>
    <property type="evidence" value="ECO:0007669"/>
    <property type="project" value="UniProtKB-SubCell"/>
</dbReference>
<protein>
    <recommendedName>
        <fullName evidence="6 19">Adenosylcobinamide-GDP ribazoletransferase</fullName>
        <ecNumber evidence="5 19">2.7.8.26</ecNumber>
    </recommendedName>
    <alternativeName>
        <fullName evidence="16 19">Cobalamin synthase</fullName>
    </alternativeName>
    <alternativeName>
        <fullName evidence="15 19">Cobalamin-5'-phosphate synthase</fullName>
    </alternativeName>
</protein>
<dbReference type="EMBL" id="CP001287">
    <property type="protein sequence ID" value="ACK65237.1"/>
    <property type="molecule type" value="Genomic_DNA"/>
</dbReference>
<feature type="transmembrane region" description="Helical" evidence="19">
    <location>
        <begin position="185"/>
        <end position="202"/>
    </location>
</feature>
<feature type="transmembrane region" description="Helical" evidence="19">
    <location>
        <begin position="114"/>
        <end position="135"/>
    </location>
</feature>
<comment type="similarity">
    <text evidence="4 19">Belongs to the CobS family.</text>
</comment>
<evidence type="ECO:0000256" key="9">
    <source>
        <dbReference type="ARBA" id="ARBA00022679"/>
    </source>
</evidence>
<evidence type="ECO:0000256" key="15">
    <source>
        <dbReference type="ARBA" id="ARBA00032605"/>
    </source>
</evidence>
<dbReference type="OrthoDB" id="9794626at2"/>
<feature type="transmembrane region" description="Helical" evidence="19">
    <location>
        <begin position="9"/>
        <end position="30"/>
    </location>
</feature>
<evidence type="ECO:0000256" key="7">
    <source>
        <dbReference type="ARBA" id="ARBA00022475"/>
    </source>
</evidence>
<comment type="function">
    <text evidence="14 19">Joins adenosylcobinamide-GDP and alpha-ribazole to generate adenosylcobalamin (Ado-cobalamin). Also synthesizes adenosylcobalamin 5'-phosphate from adenosylcobinamide-GDP and alpha-ribazole 5'-phosphate.</text>
</comment>
<dbReference type="HOGENOM" id="CLU_057426_3_1_3"/>
<dbReference type="PANTHER" id="PTHR34148">
    <property type="entry name" value="ADENOSYLCOBINAMIDE-GDP RIBAZOLETRANSFERASE"/>
    <property type="match status" value="1"/>
</dbReference>
<evidence type="ECO:0000256" key="2">
    <source>
        <dbReference type="ARBA" id="ARBA00004651"/>
    </source>
</evidence>
<dbReference type="eggNOG" id="COG0368">
    <property type="taxonomic scope" value="Bacteria"/>
</dbReference>
<keyword evidence="8 19" id="KW-0169">Cobalamin biosynthesis</keyword>
<dbReference type="RefSeq" id="WP_012594511.1">
    <property type="nucleotide sequence ID" value="NC_011726.1"/>
</dbReference>
<keyword evidence="21" id="KW-1185">Reference proteome</keyword>
<feature type="transmembrane region" description="Helical" evidence="19">
    <location>
        <begin position="42"/>
        <end position="61"/>
    </location>
</feature>
<dbReference type="STRING" id="41431.PCC8801_1169"/>
<dbReference type="AlphaFoldDB" id="B7K2A1"/>
<comment type="pathway">
    <text evidence="3 19">Cofactor biosynthesis; adenosylcobalamin biosynthesis; adenosylcobalamin from cob(II)yrinate a,c-diamide: step 7/7.</text>
</comment>
<comment type="catalytic activity">
    <reaction evidence="18 19">
        <text>alpha-ribazole 5'-phosphate + adenosylcob(III)inamide-GDP = adenosylcob(III)alamin 5'-phosphate + GMP + H(+)</text>
        <dbReference type="Rhea" id="RHEA:23560"/>
        <dbReference type="ChEBI" id="CHEBI:15378"/>
        <dbReference type="ChEBI" id="CHEBI:57918"/>
        <dbReference type="ChEBI" id="CHEBI:58115"/>
        <dbReference type="ChEBI" id="CHEBI:60487"/>
        <dbReference type="ChEBI" id="CHEBI:60493"/>
        <dbReference type="EC" id="2.7.8.26"/>
    </reaction>
</comment>
<comment type="cofactor">
    <cofactor evidence="1 19">
        <name>Mg(2+)</name>
        <dbReference type="ChEBI" id="CHEBI:18420"/>
    </cofactor>
</comment>
<dbReference type="EC" id="2.7.8.26" evidence="5 19"/>
<dbReference type="KEGG" id="cyp:PCC8801_1169"/>
<dbReference type="GO" id="GO:0008818">
    <property type="term" value="F:cobalamin 5'-phosphate synthase activity"/>
    <property type="evidence" value="ECO:0007669"/>
    <property type="project" value="UniProtKB-UniRule"/>
</dbReference>
<proteinExistence type="inferred from homology"/>
<evidence type="ECO:0000256" key="18">
    <source>
        <dbReference type="ARBA" id="ARBA00049504"/>
    </source>
</evidence>
<evidence type="ECO:0000256" key="14">
    <source>
        <dbReference type="ARBA" id="ARBA00025228"/>
    </source>
</evidence>
<dbReference type="Proteomes" id="UP000008204">
    <property type="component" value="Chromosome"/>
</dbReference>
<keyword evidence="7 19" id="KW-1003">Cell membrane</keyword>
<dbReference type="NCBIfam" id="TIGR00317">
    <property type="entry name" value="cobS"/>
    <property type="match status" value="1"/>
</dbReference>
<feature type="transmembrane region" description="Helical" evidence="19">
    <location>
        <begin position="142"/>
        <end position="165"/>
    </location>
</feature>
<reference evidence="21" key="1">
    <citation type="journal article" date="2011" name="MBio">
        <title>Novel metabolic attributes of the genus Cyanothece, comprising a group of unicellular nitrogen-fixing Cyanobacteria.</title>
        <authorList>
            <person name="Bandyopadhyay A."/>
            <person name="Elvitigala T."/>
            <person name="Welsh E."/>
            <person name="Stockel J."/>
            <person name="Liberton M."/>
            <person name="Min H."/>
            <person name="Sherman L.A."/>
            <person name="Pakrasi H.B."/>
        </authorList>
    </citation>
    <scope>NUCLEOTIDE SEQUENCE [LARGE SCALE GENOMIC DNA]</scope>
    <source>
        <strain evidence="21">PCC 8801</strain>
    </source>
</reference>
<feature type="transmembrane region" description="Helical" evidence="19">
    <location>
        <begin position="68"/>
        <end position="88"/>
    </location>
</feature>
<evidence type="ECO:0000256" key="12">
    <source>
        <dbReference type="ARBA" id="ARBA00022989"/>
    </source>
</evidence>
<keyword evidence="10 19" id="KW-0812">Transmembrane</keyword>
<keyword evidence="19" id="KW-0997">Cell inner membrane</keyword>
<dbReference type="GO" id="GO:0051073">
    <property type="term" value="F:adenosylcobinamide-GDP ribazoletransferase activity"/>
    <property type="evidence" value="ECO:0007669"/>
    <property type="project" value="UniProtKB-UniRule"/>
</dbReference>
<dbReference type="Pfam" id="PF02654">
    <property type="entry name" value="CobS"/>
    <property type="match status" value="1"/>
</dbReference>
<evidence type="ECO:0000256" key="3">
    <source>
        <dbReference type="ARBA" id="ARBA00004663"/>
    </source>
</evidence>
<keyword evidence="13 19" id="KW-0472">Membrane</keyword>
<keyword evidence="11 19" id="KW-0460">Magnesium</keyword>
<evidence type="ECO:0000256" key="10">
    <source>
        <dbReference type="ARBA" id="ARBA00022692"/>
    </source>
</evidence>
<evidence type="ECO:0000256" key="16">
    <source>
        <dbReference type="ARBA" id="ARBA00032853"/>
    </source>
</evidence>
<dbReference type="UniPathway" id="UPA00148">
    <property type="reaction ID" value="UER00238"/>
</dbReference>
<feature type="transmembrane region" description="Helical" evidence="19">
    <location>
        <begin position="209"/>
        <end position="228"/>
    </location>
</feature>
<evidence type="ECO:0000256" key="6">
    <source>
        <dbReference type="ARBA" id="ARBA00015850"/>
    </source>
</evidence>
<comment type="subcellular location">
    <subcellularLocation>
        <location evidence="19">Cell inner membrane</location>
        <topology evidence="19">Multi-pass membrane protein</topology>
    </subcellularLocation>
    <subcellularLocation>
        <location evidence="2">Cell membrane</location>
        <topology evidence="2">Multi-pass membrane protein</topology>
    </subcellularLocation>
</comment>
<gene>
    <name evidence="19" type="primary">cobS</name>
    <name evidence="20" type="ordered locus">PCC8801_1169</name>
</gene>
<evidence type="ECO:0000313" key="20">
    <source>
        <dbReference type="EMBL" id="ACK65237.1"/>
    </source>
</evidence>
<dbReference type="InterPro" id="IPR003805">
    <property type="entry name" value="CobS"/>
</dbReference>
<keyword evidence="12 19" id="KW-1133">Transmembrane helix</keyword>
<evidence type="ECO:0000256" key="5">
    <source>
        <dbReference type="ARBA" id="ARBA00013200"/>
    </source>
</evidence>
<dbReference type="GO" id="GO:0009236">
    <property type="term" value="P:cobalamin biosynthetic process"/>
    <property type="evidence" value="ECO:0007669"/>
    <property type="project" value="UniProtKB-UniRule"/>
</dbReference>
<evidence type="ECO:0000256" key="17">
    <source>
        <dbReference type="ARBA" id="ARBA00048623"/>
    </source>
</evidence>
<accession>B7K2A1</accession>
<dbReference type="HAMAP" id="MF_00719">
    <property type="entry name" value="CobS"/>
    <property type="match status" value="1"/>
</dbReference>
<evidence type="ECO:0000256" key="8">
    <source>
        <dbReference type="ARBA" id="ARBA00022573"/>
    </source>
</evidence>
<sequence>MPSKIIQQFVYQGQSLLGAIAFYTIIPLPHTWPLRFQQLARWAPLLGIFLGLGLGFIDLSLNYLGFPLLIRSALIISLWLMSTGGLHLDGVIDTADGLAVTDPSRRLEVMQDSVTGAFGVMAAIAVLGLKTIALAEITSDRWFGLMVAAGWGRWGQVAAIAFYPYLKPTGKGAFHKQDLRLPQDLLLGLVSLVSITGLWIGLNFDRSRLGVGVAVMGSAIALLVGFWFNQRLGGQTGDTYGAVVEWTEALILCVLTCWLQ</sequence>
<evidence type="ECO:0000256" key="11">
    <source>
        <dbReference type="ARBA" id="ARBA00022842"/>
    </source>
</evidence>
<comment type="catalytic activity">
    <reaction evidence="17 19">
        <text>alpha-ribazole + adenosylcob(III)inamide-GDP = adenosylcob(III)alamin + GMP + H(+)</text>
        <dbReference type="Rhea" id="RHEA:16049"/>
        <dbReference type="ChEBI" id="CHEBI:10329"/>
        <dbReference type="ChEBI" id="CHEBI:15378"/>
        <dbReference type="ChEBI" id="CHEBI:18408"/>
        <dbReference type="ChEBI" id="CHEBI:58115"/>
        <dbReference type="ChEBI" id="CHEBI:60487"/>
        <dbReference type="EC" id="2.7.8.26"/>
    </reaction>
</comment>
<evidence type="ECO:0000256" key="4">
    <source>
        <dbReference type="ARBA" id="ARBA00010561"/>
    </source>
</evidence>
<organism evidence="20 21">
    <name type="scientific">Rippkaea orientalis (strain PCC 8801 / RF-1)</name>
    <name type="common">Cyanothece sp. (strain PCC 8801)</name>
    <dbReference type="NCBI Taxonomy" id="41431"/>
    <lineage>
        <taxon>Bacteria</taxon>
        <taxon>Bacillati</taxon>
        <taxon>Cyanobacteriota</taxon>
        <taxon>Cyanophyceae</taxon>
        <taxon>Oscillatoriophycideae</taxon>
        <taxon>Chroococcales</taxon>
        <taxon>Aphanothecaceae</taxon>
        <taxon>Rippkaea</taxon>
        <taxon>Rippkaea orientalis</taxon>
    </lineage>
</organism>
<dbReference type="PANTHER" id="PTHR34148:SF1">
    <property type="entry name" value="ADENOSYLCOBINAMIDE-GDP RIBAZOLETRANSFERASE"/>
    <property type="match status" value="1"/>
</dbReference>